<name>A0ABS7RAV7_9HYPH</name>
<evidence type="ECO:0000313" key="2">
    <source>
        <dbReference type="Proteomes" id="UP000777661"/>
    </source>
</evidence>
<proteinExistence type="predicted"/>
<dbReference type="EMBL" id="JAHSQO010000005">
    <property type="protein sequence ID" value="MBY8918072.1"/>
    <property type="molecule type" value="Genomic_DNA"/>
</dbReference>
<reference evidence="1 2" key="1">
    <citation type="submission" date="2021-06" db="EMBL/GenBank/DDBJ databases">
        <title>Nitratireductor porphyridii sp. nov., isolated from a small marine red alga, Porphyridium purpureum in South Korea.</title>
        <authorList>
            <person name="Kim K.H."/>
            <person name="Kristyanto S."/>
            <person name="Jeon C.O."/>
        </authorList>
    </citation>
    <scope>NUCLEOTIDE SEQUENCE [LARGE SCALE GENOMIC DNA]</scope>
    <source>
        <strain evidence="1 2">R6</strain>
    </source>
</reference>
<gene>
    <name evidence="1" type="ORF">KVG22_15820</name>
</gene>
<comment type="caution">
    <text evidence="1">The sequence shown here is derived from an EMBL/GenBank/DDBJ whole genome shotgun (WGS) entry which is preliminary data.</text>
</comment>
<dbReference type="Proteomes" id="UP000777661">
    <property type="component" value="Unassembled WGS sequence"/>
</dbReference>
<sequence>MNMIDEIGARILASLEESWEDNVFTLINTVYHPPSSADVIEYCSAIRYLKQRELVSFSWRILSPGDCPSLTESETSALLESLEDWFVLGEDGNWTCGKGEIRTTVIPQLFIGEGGGAELAEKLVHDRGFEWWIHE</sequence>
<dbReference type="RefSeq" id="WP_223005126.1">
    <property type="nucleotide sequence ID" value="NZ_JAHSQO010000005.1"/>
</dbReference>
<protein>
    <submittedName>
        <fullName evidence="1">Uncharacterized protein</fullName>
    </submittedName>
</protein>
<keyword evidence="2" id="KW-1185">Reference proteome</keyword>
<organism evidence="1 2">
    <name type="scientific">Nitratireductor rhodophyticola</name>
    <dbReference type="NCBI Taxonomy" id="2854036"/>
    <lineage>
        <taxon>Bacteria</taxon>
        <taxon>Pseudomonadati</taxon>
        <taxon>Pseudomonadota</taxon>
        <taxon>Alphaproteobacteria</taxon>
        <taxon>Hyphomicrobiales</taxon>
        <taxon>Phyllobacteriaceae</taxon>
        <taxon>Nitratireductor</taxon>
    </lineage>
</organism>
<accession>A0ABS7RAV7</accession>
<evidence type="ECO:0000313" key="1">
    <source>
        <dbReference type="EMBL" id="MBY8918072.1"/>
    </source>
</evidence>